<proteinExistence type="predicted"/>
<dbReference type="InterPro" id="IPR035500">
    <property type="entry name" value="NHR-like_dom_sf"/>
</dbReference>
<evidence type="ECO:0000256" key="2">
    <source>
        <dbReference type="ARBA" id="ARBA00004496"/>
    </source>
</evidence>
<dbReference type="Gene3D" id="2.40.70.10">
    <property type="entry name" value="Acid Proteases"/>
    <property type="match status" value="1"/>
</dbReference>
<evidence type="ECO:0000313" key="17">
    <source>
        <dbReference type="Proteomes" id="UP001356427"/>
    </source>
</evidence>
<accession>A0AAN8LFP5</accession>
<evidence type="ECO:0000256" key="12">
    <source>
        <dbReference type="ARBA" id="ARBA00023242"/>
    </source>
</evidence>
<keyword evidence="17" id="KW-1185">Reference proteome</keyword>
<evidence type="ECO:0000313" key="16">
    <source>
        <dbReference type="EMBL" id="KAK6310155.1"/>
    </source>
</evidence>
<feature type="domain" description="Nuclear receptor" evidence="14">
    <location>
        <begin position="512"/>
        <end position="587"/>
    </location>
</feature>
<evidence type="ECO:0000256" key="3">
    <source>
        <dbReference type="ARBA" id="ARBA00019630"/>
    </source>
</evidence>
<dbReference type="InterPro" id="IPR021109">
    <property type="entry name" value="Peptidase_aspartic_dom_sf"/>
</dbReference>
<dbReference type="GO" id="GO:0071376">
    <property type="term" value="P:cellular response to corticotropin-releasing hormone stimulus"/>
    <property type="evidence" value="ECO:0007669"/>
    <property type="project" value="TreeGrafter"/>
</dbReference>
<dbReference type="PRINTS" id="PR01284">
    <property type="entry name" value="NUCLEARECPTR"/>
</dbReference>
<evidence type="ECO:0000256" key="10">
    <source>
        <dbReference type="ARBA" id="ARBA00023163"/>
    </source>
</evidence>
<dbReference type="SMART" id="SM00399">
    <property type="entry name" value="ZnF_C4"/>
    <property type="match status" value="1"/>
</dbReference>
<dbReference type="SUPFAM" id="SSF57716">
    <property type="entry name" value="Glucocorticoid receptor-like (DNA-binding domain)"/>
    <property type="match status" value="1"/>
</dbReference>
<feature type="compositionally biased region" description="Pro residues" evidence="13">
    <location>
        <begin position="604"/>
        <end position="613"/>
    </location>
</feature>
<dbReference type="GO" id="GO:0071542">
    <property type="term" value="P:dopaminergic neuron differentiation"/>
    <property type="evidence" value="ECO:0007669"/>
    <property type="project" value="TreeGrafter"/>
</dbReference>
<evidence type="ECO:0000259" key="14">
    <source>
        <dbReference type="PROSITE" id="PS51030"/>
    </source>
</evidence>
<keyword evidence="5" id="KW-0479">Metal-binding</keyword>
<feature type="region of interest" description="Disordered" evidence="13">
    <location>
        <begin position="589"/>
        <end position="614"/>
    </location>
</feature>
<dbReference type="PANTHER" id="PTHR24085">
    <property type="entry name" value="NUCLEAR HORMONE RECEPTOR"/>
    <property type="match status" value="1"/>
</dbReference>
<keyword evidence="11" id="KW-0675">Receptor</keyword>
<dbReference type="Pfam" id="PF00104">
    <property type="entry name" value="Hormone_recep"/>
    <property type="match status" value="1"/>
</dbReference>
<evidence type="ECO:0000256" key="9">
    <source>
        <dbReference type="ARBA" id="ARBA00023125"/>
    </source>
</evidence>
<dbReference type="GO" id="GO:0004879">
    <property type="term" value="F:nuclear receptor activity"/>
    <property type="evidence" value="ECO:0007669"/>
    <property type="project" value="InterPro"/>
</dbReference>
<evidence type="ECO:0000256" key="8">
    <source>
        <dbReference type="ARBA" id="ARBA00023015"/>
    </source>
</evidence>
<evidence type="ECO:0000256" key="6">
    <source>
        <dbReference type="ARBA" id="ARBA00022771"/>
    </source>
</evidence>
<dbReference type="GO" id="GO:0000978">
    <property type="term" value="F:RNA polymerase II cis-regulatory region sequence-specific DNA binding"/>
    <property type="evidence" value="ECO:0007669"/>
    <property type="project" value="TreeGrafter"/>
</dbReference>
<feature type="region of interest" description="Disordered" evidence="13">
    <location>
        <begin position="1"/>
        <end position="23"/>
    </location>
</feature>
<dbReference type="FunFam" id="1.10.565.10:FF:000008">
    <property type="entry name" value="Nuclear receptor subfamily 4 group A member 1"/>
    <property type="match status" value="1"/>
</dbReference>
<dbReference type="GO" id="GO:0008270">
    <property type="term" value="F:zinc ion binding"/>
    <property type="evidence" value="ECO:0007669"/>
    <property type="project" value="UniProtKB-KW"/>
</dbReference>
<dbReference type="GO" id="GO:0005737">
    <property type="term" value="C:cytoplasm"/>
    <property type="evidence" value="ECO:0007669"/>
    <property type="project" value="UniProtKB-SubCell"/>
</dbReference>
<dbReference type="GO" id="GO:0005667">
    <property type="term" value="C:transcription regulator complex"/>
    <property type="evidence" value="ECO:0007669"/>
    <property type="project" value="TreeGrafter"/>
</dbReference>
<dbReference type="PRINTS" id="PR01287">
    <property type="entry name" value="NURRNUCRCPTR"/>
</dbReference>
<keyword evidence="6" id="KW-0863">Zinc-finger</keyword>
<dbReference type="InterPro" id="IPR003073">
    <property type="entry name" value="NR4A2"/>
</dbReference>
<evidence type="ECO:0000256" key="7">
    <source>
        <dbReference type="ARBA" id="ARBA00022833"/>
    </source>
</evidence>
<dbReference type="GO" id="GO:0005634">
    <property type="term" value="C:nucleus"/>
    <property type="evidence" value="ECO:0007669"/>
    <property type="project" value="UniProtKB-SubCell"/>
</dbReference>
<evidence type="ECO:0000259" key="15">
    <source>
        <dbReference type="PROSITE" id="PS51843"/>
    </source>
</evidence>
<dbReference type="InterPro" id="IPR013088">
    <property type="entry name" value="Znf_NHR/GATA"/>
</dbReference>
<dbReference type="Gene3D" id="3.30.50.10">
    <property type="entry name" value="Erythroid Transcription Factor GATA-1, subunit A"/>
    <property type="match status" value="1"/>
</dbReference>
<dbReference type="InterPro" id="IPR000536">
    <property type="entry name" value="Nucl_hrmn_rcpt_lig-bd"/>
</dbReference>
<dbReference type="GO" id="GO:0035259">
    <property type="term" value="F:nuclear glucocorticoid receptor binding"/>
    <property type="evidence" value="ECO:0007669"/>
    <property type="project" value="TreeGrafter"/>
</dbReference>
<dbReference type="Gene3D" id="1.10.565.10">
    <property type="entry name" value="Retinoid X Receptor"/>
    <property type="match status" value="1"/>
</dbReference>
<reference evidence="16 17" key="1">
    <citation type="submission" date="2021-04" db="EMBL/GenBank/DDBJ databases">
        <authorList>
            <person name="De Guttry C."/>
            <person name="Zahm M."/>
            <person name="Klopp C."/>
            <person name="Cabau C."/>
            <person name="Louis A."/>
            <person name="Berthelot C."/>
            <person name="Parey E."/>
            <person name="Roest Crollius H."/>
            <person name="Montfort J."/>
            <person name="Robinson-Rechavi M."/>
            <person name="Bucao C."/>
            <person name="Bouchez O."/>
            <person name="Gislard M."/>
            <person name="Lluch J."/>
            <person name="Milhes M."/>
            <person name="Lampietro C."/>
            <person name="Lopez Roques C."/>
            <person name="Donnadieu C."/>
            <person name="Braasch I."/>
            <person name="Desvignes T."/>
            <person name="Postlethwait J."/>
            <person name="Bobe J."/>
            <person name="Wedekind C."/>
            <person name="Guiguen Y."/>
        </authorList>
    </citation>
    <scope>NUCLEOTIDE SEQUENCE [LARGE SCALE GENOMIC DNA]</scope>
    <source>
        <strain evidence="16">Cs_M1</strain>
        <tissue evidence="16">Blood</tissue>
    </source>
</reference>
<dbReference type="InterPro" id="IPR001628">
    <property type="entry name" value="Znf_hrmn_rcpt"/>
</dbReference>
<dbReference type="SUPFAM" id="SSF48508">
    <property type="entry name" value="Nuclear receptor ligand-binding domain"/>
    <property type="match status" value="1"/>
</dbReference>
<comment type="subcellular location">
    <subcellularLocation>
        <location evidence="2">Cytoplasm</location>
    </subcellularLocation>
    <subcellularLocation>
        <location evidence="1">Nucleus</location>
    </subcellularLocation>
</comment>
<protein>
    <recommendedName>
        <fullName evidence="3">Nuclear receptor subfamily 4 group A member 2</fullName>
    </recommendedName>
</protein>
<keyword evidence="10" id="KW-0804">Transcription</keyword>
<evidence type="ECO:0000256" key="4">
    <source>
        <dbReference type="ARBA" id="ARBA00022490"/>
    </source>
</evidence>
<name>A0AAN8LFP5_9TELE</name>
<dbReference type="EMBL" id="JAGTTL010000017">
    <property type="protein sequence ID" value="KAK6310155.1"/>
    <property type="molecule type" value="Genomic_DNA"/>
</dbReference>
<comment type="caution">
    <text evidence="16">The sequence shown here is derived from an EMBL/GenBank/DDBJ whole genome shotgun (WGS) entry which is preliminary data.</text>
</comment>
<keyword evidence="12" id="KW-0539">Nucleus</keyword>
<dbReference type="SMART" id="SM00430">
    <property type="entry name" value="HOLI"/>
    <property type="match status" value="1"/>
</dbReference>
<dbReference type="InterPro" id="IPR001723">
    <property type="entry name" value="Nuclear_hrmn_rcpt"/>
</dbReference>
<dbReference type="AlphaFoldDB" id="A0AAN8LFP5"/>
<sequence>MEFPDAGSRGRMGGGRPGRPLRAGAIREGMEDELSFRELPERLDGLVDLSGSVGPCCALGSCTGGFGGRGKPDGSGAGPRVERSVTLPLRAGSGHGPGRPAGRPLGLGFITRRTVPVRVRVAGELWEDIQFFIVDSQECPLVLGHPWLVTHKPWIDWSTGRSILFRSPPTTHQPNPPSQTTYLSSPLPQVLHSEPPTALAAVATGRTAGTDSVTGSDLAGVSREYWDLGETSTQHYPFQVSSKNSAKTKAMPCVQAQYGSSPQGASPASQSYSYHTAGEYNCDFLTPEFVKFSMDLTNTEITATTSLPSFSTFIDNYSTSYDVKPPCLYQMPHSGEQSSIKVEDIQMHNYHQQSHLPPQSEEMMAHSGSIYFKPSSPHAPTTPNFQVQPNHMWEDPGSLHSFHQNYVAATSHMIDQRKNPVSRLSLFSFKQSPPGTPVSSCQMRFDGSLHVSMNHDNPGAHRGLDSQSFAVPSALRKQAGLAFPHSLQLGHGHQLMDSQVHSPPSRGSPSNEGLCAVCGDNAACQHYGVRTCEGCKGFFKRTVQKNAKYVCLANKNCPVDKRRRNRCQYCRFQKCMVVGMVKEVVRTANLKGRRGRLPSKPKSPQDPSPPSPPVSLISALVRSHVDSNPSMSGLDYSRFQSNPDYQMTGDDTQHIQQFYDLLTGSMEIIRGWAEKIPGFSDLLKQDQDLLFESAFLELFVLRLAYRSNPVEGKLIFCNGVVLHRLQCVRGFGEWIDSIVEFSSNLQSMNIDISAFSCIAALAMVTERHGLKEPKRVEELQNKIVNCLKDQVTFNGGGLNRPNYLSKLLGKLPELRTLCTQGLQRIFYLKLEDLVPPPAIIDKLFLDTLPF</sequence>
<dbReference type="Pfam" id="PF00105">
    <property type="entry name" value="zf-C4"/>
    <property type="match status" value="1"/>
</dbReference>
<evidence type="ECO:0000256" key="13">
    <source>
        <dbReference type="SAM" id="MobiDB-lite"/>
    </source>
</evidence>
<evidence type="ECO:0000256" key="11">
    <source>
        <dbReference type="ARBA" id="ARBA00023170"/>
    </source>
</evidence>
<dbReference type="InterPro" id="IPR003070">
    <property type="entry name" value="NR4A1-3"/>
</dbReference>
<dbReference type="PRINTS" id="PR00398">
    <property type="entry name" value="STRDHORMONER"/>
</dbReference>
<evidence type="ECO:0000256" key="5">
    <source>
        <dbReference type="ARBA" id="ARBA00022723"/>
    </source>
</evidence>
<dbReference type="CDD" id="cd06969">
    <property type="entry name" value="NR_DBD_NGFI-B"/>
    <property type="match status" value="1"/>
</dbReference>
<keyword evidence="7" id="KW-0862">Zinc</keyword>
<feature type="domain" description="NR LBD" evidence="15">
    <location>
        <begin position="612"/>
        <end position="847"/>
    </location>
</feature>
<keyword evidence="9" id="KW-0238">DNA-binding</keyword>
<dbReference type="CDD" id="cd07071">
    <property type="entry name" value="NR_LBD_Nurr1"/>
    <property type="match status" value="1"/>
</dbReference>
<dbReference type="PROSITE" id="PS00031">
    <property type="entry name" value="NUCLEAR_REC_DBD_1"/>
    <property type="match status" value="1"/>
</dbReference>
<keyword evidence="8" id="KW-0805">Transcription regulation</keyword>
<keyword evidence="4" id="KW-0963">Cytoplasm</keyword>
<dbReference type="Proteomes" id="UP001356427">
    <property type="component" value="Unassembled WGS sequence"/>
</dbReference>
<gene>
    <name evidence="16" type="ORF">J4Q44_G00200360</name>
</gene>
<dbReference type="PROSITE" id="PS51843">
    <property type="entry name" value="NR_LBD"/>
    <property type="match status" value="1"/>
</dbReference>
<dbReference type="GO" id="GO:0021953">
    <property type="term" value="P:central nervous system neuron differentiation"/>
    <property type="evidence" value="ECO:0007669"/>
    <property type="project" value="TreeGrafter"/>
</dbReference>
<dbReference type="PRINTS" id="PR00047">
    <property type="entry name" value="STROIDFINGER"/>
</dbReference>
<organism evidence="16 17">
    <name type="scientific">Coregonus suidteri</name>
    <dbReference type="NCBI Taxonomy" id="861788"/>
    <lineage>
        <taxon>Eukaryota</taxon>
        <taxon>Metazoa</taxon>
        <taxon>Chordata</taxon>
        <taxon>Craniata</taxon>
        <taxon>Vertebrata</taxon>
        <taxon>Euteleostomi</taxon>
        <taxon>Actinopterygii</taxon>
        <taxon>Neopterygii</taxon>
        <taxon>Teleostei</taxon>
        <taxon>Protacanthopterygii</taxon>
        <taxon>Salmoniformes</taxon>
        <taxon>Salmonidae</taxon>
        <taxon>Coregoninae</taxon>
        <taxon>Coregonus</taxon>
    </lineage>
</organism>
<evidence type="ECO:0000256" key="1">
    <source>
        <dbReference type="ARBA" id="ARBA00004123"/>
    </source>
</evidence>
<dbReference type="PANTHER" id="PTHR24085:SF0">
    <property type="entry name" value="NUCLEAR RECEPTOR SUBFAMILY 4 GROUP A MEMBER 2"/>
    <property type="match status" value="1"/>
</dbReference>
<dbReference type="FunFam" id="3.30.50.10:FF:000009">
    <property type="entry name" value="nuclear receptor subfamily 4 group A member 2"/>
    <property type="match status" value="1"/>
</dbReference>
<dbReference type="PROSITE" id="PS51030">
    <property type="entry name" value="NUCLEAR_REC_DBD_2"/>
    <property type="match status" value="1"/>
</dbReference>